<dbReference type="Gene3D" id="3.40.50.1370">
    <property type="entry name" value="Aspartate/ornithine carbamoyltransferase"/>
    <property type="match status" value="2"/>
</dbReference>
<comment type="function">
    <text evidence="6">Catalyzes the condensation of carbamoyl phosphate and aspartate to form carbamoyl aspartate and inorganic phosphate, the committed step in the de novo pyrimidine nucleotide biosynthesis pathway.</text>
</comment>
<reference evidence="10 11" key="1">
    <citation type="submission" date="2012-10" db="EMBL/GenBank/DDBJ databases">
        <title>Towards defining the chloroviruses: a genomic journey through a genus of large DNA viruses.</title>
        <authorList>
            <person name="Jeanniard A."/>
            <person name="Dunigan D.D."/>
            <person name="Gurnon J.R."/>
            <person name="Agarkova I."/>
            <person name="Kang M."/>
            <person name="Vitek J."/>
            <person name="Duncan G."/>
            <person name="McClung O.W."/>
            <person name="Larsen M."/>
            <person name="Claverie J.-M."/>
            <person name="Van Etten J.L."/>
            <person name="Blanc G."/>
        </authorList>
    </citation>
    <scope>NUCLEOTIDE SEQUENCE [LARGE SCALE GENOMIC DNA]</scope>
</reference>
<evidence type="ECO:0000256" key="2">
    <source>
        <dbReference type="ARBA" id="ARBA00008896"/>
    </source>
</evidence>
<proteinExistence type="inferred from homology"/>
<dbReference type="SMR" id="M1I5N8"/>
<dbReference type="InterPro" id="IPR006132">
    <property type="entry name" value="Asp/Orn_carbamoyltranf_P-bd"/>
</dbReference>
<dbReference type="GO" id="GO:0044205">
    <property type="term" value="P:'de novo' UMP biosynthetic process"/>
    <property type="evidence" value="ECO:0007669"/>
    <property type="project" value="UniProtKB-UniPathway"/>
</dbReference>
<evidence type="ECO:0000313" key="10">
    <source>
        <dbReference type="EMBL" id="AGE53805.1"/>
    </source>
</evidence>
<dbReference type="PRINTS" id="PR00100">
    <property type="entry name" value="AOTCASE"/>
</dbReference>
<dbReference type="EC" id="2.1.3.2" evidence="3"/>
<evidence type="ECO:0000256" key="6">
    <source>
        <dbReference type="ARBA" id="ARBA00043884"/>
    </source>
</evidence>
<protein>
    <recommendedName>
        <fullName evidence="3">aspartate carbamoyltransferase</fullName>
        <ecNumber evidence="3">2.1.3.2</ecNumber>
    </recommendedName>
</protein>
<comment type="catalytic activity">
    <reaction evidence="7">
        <text>carbamoyl phosphate + L-aspartate = N-carbamoyl-L-aspartate + phosphate + H(+)</text>
        <dbReference type="Rhea" id="RHEA:20013"/>
        <dbReference type="ChEBI" id="CHEBI:15378"/>
        <dbReference type="ChEBI" id="CHEBI:29991"/>
        <dbReference type="ChEBI" id="CHEBI:32814"/>
        <dbReference type="ChEBI" id="CHEBI:43474"/>
        <dbReference type="ChEBI" id="CHEBI:58228"/>
        <dbReference type="EC" id="2.1.3.2"/>
    </reaction>
</comment>
<organism evidence="10 11">
    <name type="scientific">Paramecium bursaria Chlorella virus IL3A</name>
    <name type="common">PBCV-IL3A</name>
    <dbReference type="NCBI Taxonomy" id="46019"/>
    <lineage>
        <taxon>Viruses</taxon>
        <taxon>Varidnaviria</taxon>
        <taxon>Bamfordvirae</taxon>
        <taxon>Nucleocytoviricota</taxon>
        <taxon>Megaviricetes</taxon>
        <taxon>Algavirales</taxon>
        <taxon>Phycodnaviridae</taxon>
        <taxon>Chlorovirus</taxon>
        <taxon>Chlorovirus illinoense</taxon>
    </lineage>
</organism>
<dbReference type="InterPro" id="IPR002082">
    <property type="entry name" value="Asp_carbamoyltransf"/>
</dbReference>
<dbReference type="Pfam" id="PF00185">
    <property type="entry name" value="OTCace"/>
    <property type="match status" value="1"/>
</dbReference>
<evidence type="ECO:0000256" key="4">
    <source>
        <dbReference type="ARBA" id="ARBA00022679"/>
    </source>
</evidence>
<evidence type="ECO:0000259" key="9">
    <source>
        <dbReference type="Pfam" id="PF02729"/>
    </source>
</evidence>
<dbReference type="PANTHER" id="PTHR45753">
    <property type="entry name" value="ORNITHINE CARBAMOYLTRANSFERASE, MITOCHONDRIAL"/>
    <property type="match status" value="1"/>
</dbReference>
<dbReference type="NCBIfam" id="TIGR00670">
    <property type="entry name" value="asp_carb_tr"/>
    <property type="match status" value="1"/>
</dbReference>
<dbReference type="GO" id="GO:0006207">
    <property type="term" value="P:'de novo' pyrimidine nucleobase biosynthetic process"/>
    <property type="evidence" value="ECO:0007669"/>
    <property type="project" value="InterPro"/>
</dbReference>
<dbReference type="InterPro" id="IPR006131">
    <property type="entry name" value="Asp_carbamoyltransf_Asp/Orn-bd"/>
</dbReference>
<dbReference type="Proteomes" id="UP000247091">
    <property type="component" value="Segment"/>
</dbReference>
<evidence type="ECO:0000256" key="3">
    <source>
        <dbReference type="ARBA" id="ARBA00013008"/>
    </source>
</evidence>
<dbReference type="UniPathway" id="UPA00070">
    <property type="reaction ID" value="UER00116"/>
</dbReference>
<evidence type="ECO:0000256" key="5">
    <source>
        <dbReference type="ARBA" id="ARBA00022975"/>
    </source>
</evidence>
<dbReference type="PANTHER" id="PTHR45753:SF6">
    <property type="entry name" value="ASPARTATE CARBAMOYLTRANSFERASE"/>
    <property type="match status" value="1"/>
</dbReference>
<dbReference type="Pfam" id="PF02729">
    <property type="entry name" value="OTCace_N"/>
    <property type="match status" value="1"/>
</dbReference>
<dbReference type="InterPro" id="IPR006130">
    <property type="entry name" value="Asp/Orn_carbamoylTrfase"/>
</dbReference>
<dbReference type="GO" id="GO:0004070">
    <property type="term" value="F:aspartate carbamoyltransferase activity"/>
    <property type="evidence" value="ECO:0007669"/>
    <property type="project" value="UniProtKB-EC"/>
</dbReference>
<keyword evidence="5" id="KW-0665">Pyrimidine biosynthesis</keyword>
<dbReference type="GO" id="GO:0016597">
    <property type="term" value="F:amino acid binding"/>
    <property type="evidence" value="ECO:0007669"/>
    <property type="project" value="InterPro"/>
</dbReference>
<evidence type="ECO:0000259" key="8">
    <source>
        <dbReference type="Pfam" id="PF00185"/>
    </source>
</evidence>
<comment type="similarity">
    <text evidence="2">Belongs to the aspartate/ornithine carbamoyltransferase superfamily. ATCase family.</text>
</comment>
<feature type="domain" description="Aspartate/ornithine carbamoyltransferase carbamoyl-P binding" evidence="9">
    <location>
        <begin position="24"/>
        <end position="160"/>
    </location>
</feature>
<dbReference type="InterPro" id="IPR036901">
    <property type="entry name" value="Asp/Orn_carbamoylTrfase_sf"/>
</dbReference>
<accession>M1I5N8</accession>
<sequence>MIIPTLTPGVENYNAPAWFRDPVKHIVKSQQFSKQTVQELCILASEFKNVRNDSLRGKKMLTYFEEPSTRTRLSFESAMYDLGGYVMSVENAVNSSKAKGETIEDTVRTIERYADVFVIRSNMAGTAEKAARVSGIPVINAGDGAGQHPTQALLDVYTIYDKFGDLNDLTVVVVGDLLYSRTVHSLVYMLSLFKVRMIFVAPTECQMKYDLKNYLQDVGVVYEESNDLESVSKIADVVYMTRIQKERFTDRPDDYDKCVGKYIMSKMIVEQMKQNSIIMHPLPRVDEISPDVDTNHRAVYFDQVERGLEMRKALLFSIFYNAF</sequence>
<organismHost>
    <name type="scientific">Chlorella</name>
    <dbReference type="NCBI Taxonomy" id="3071"/>
</organismHost>
<dbReference type="SUPFAM" id="SSF53671">
    <property type="entry name" value="Aspartate/ornithine carbamoyltransferase"/>
    <property type="match status" value="1"/>
</dbReference>
<gene>
    <name evidence="10" type="primary">IL-3A_186R</name>
    <name evidence="10" type="ORF">PBCVIL3A_186R</name>
</gene>
<dbReference type="EMBL" id="JX997169">
    <property type="protein sequence ID" value="AGE53805.1"/>
    <property type="molecule type" value="Genomic_DNA"/>
</dbReference>
<dbReference type="PROSITE" id="PS00097">
    <property type="entry name" value="CARBAMOYLTRANSFERASE"/>
    <property type="match status" value="1"/>
</dbReference>
<keyword evidence="4" id="KW-0808">Transferase</keyword>
<feature type="domain" description="Aspartate/ornithine carbamoyltransferase Asp/Orn-binding" evidence="8">
    <location>
        <begin position="168"/>
        <end position="317"/>
    </location>
</feature>
<comment type="pathway">
    <text evidence="1">Pyrimidine metabolism; UMP biosynthesis via de novo pathway; (S)-dihydroorotate from bicarbonate: step 2/3.</text>
</comment>
<evidence type="ECO:0000313" key="11">
    <source>
        <dbReference type="Proteomes" id="UP000247091"/>
    </source>
</evidence>
<dbReference type="PRINTS" id="PR00101">
    <property type="entry name" value="ATCASE"/>
</dbReference>
<dbReference type="FunFam" id="3.40.50.1370:FF:000002">
    <property type="entry name" value="Aspartate carbamoyltransferase 2"/>
    <property type="match status" value="1"/>
</dbReference>
<name>M1I5N8_PBCVI</name>
<evidence type="ECO:0000256" key="7">
    <source>
        <dbReference type="ARBA" id="ARBA00048859"/>
    </source>
</evidence>
<dbReference type="GO" id="GO:0006520">
    <property type="term" value="P:amino acid metabolic process"/>
    <property type="evidence" value="ECO:0007669"/>
    <property type="project" value="InterPro"/>
</dbReference>
<dbReference type="NCBIfam" id="NF002032">
    <property type="entry name" value="PRK00856.1"/>
    <property type="match status" value="1"/>
</dbReference>
<evidence type="ECO:0000256" key="1">
    <source>
        <dbReference type="ARBA" id="ARBA00004852"/>
    </source>
</evidence>